<comment type="caution">
    <text evidence="1">The sequence shown here is derived from an EMBL/GenBank/DDBJ whole genome shotgun (WGS) entry which is preliminary data.</text>
</comment>
<accession>A0ABV9HVY9</accession>
<gene>
    <name evidence="1" type="ORF">ACFO3O_06160</name>
</gene>
<sequence>MYLGNNNFWKIFPSVDTVAYYHPLGNFISFNKISKDQFAEVFKNPTKFPEHQSIIVHEVQHWLDHIGTLWGVQKLAKTYRAFDSIFHGNESEMFKVKELHDSFKGDKFATYYSEIYNKIQGSAREPWRYSFSMGLRYDSLGHIDNSKPIFFAKFNSHNDLPVARVPLSTASLLETTATFAEIASRLTDIHSLDEFSFKIELKLFGDEIFKKLYNSDLSLYTVGVHTTTNILNIKDAIKGYEIASQFATLSLNLTTESFEKLNIPKSFKVKEWEERPVKLIELKDRGFAFVCLLMNYAEKYGAYNFKKFNIDHVLEASGLPNSEQLEKDVNNEILNISKELSLEQNTFFNLFTAKVATGSASRNSVGIAQQRIENESYSKMKNGDLPHIICNDTYFEYDDVDLLDVINKLKMAVPITREEWWAVYEFCELKTDHFSEICGI</sequence>
<keyword evidence="2" id="KW-1185">Reference proteome</keyword>
<dbReference type="EMBL" id="JBHSFV010000002">
    <property type="protein sequence ID" value="MFC4633481.1"/>
    <property type="molecule type" value="Genomic_DNA"/>
</dbReference>
<proteinExistence type="predicted"/>
<name>A0ABV9HVY9_9FLAO</name>
<evidence type="ECO:0000313" key="2">
    <source>
        <dbReference type="Proteomes" id="UP001596043"/>
    </source>
</evidence>
<dbReference type="Proteomes" id="UP001596043">
    <property type="component" value="Unassembled WGS sequence"/>
</dbReference>
<protein>
    <submittedName>
        <fullName evidence="1">Uncharacterized protein</fullName>
    </submittedName>
</protein>
<organism evidence="1 2">
    <name type="scientific">Dokdonia ponticola</name>
    <dbReference type="NCBI Taxonomy" id="2041041"/>
    <lineage>
        <taxon>Bacteria</taxon>
        <taxon>Pseudomonadati</taxon>
        <taxon>Bacteroidota</taxon>
        <taxon>Flavobacteriia</taxon>
        <taxon>Flavobacteriales</taxon>
        <taxon>Flavobacteriaceae</taxon>
        <taxon>Dokdonia</taxon>
    </lineage>
</organism>
<reference evidence="2" key="1">
    <citation type="journal article" date="2019" name="Int. J. Syst. Evol. Microbiol.">
        <title>The Global Catalogue of Microorganisms (GCM) 10K type strain sequencing project: providing services to taxonomists for standard genome sequencing and annotation.</title>
        <authorList>
            <consortium name="The Broad Institute Genomics Platform"/>
            <consortium name="The Broad Institute Genome Sequencing Center for Infectious Disease"/>
            <person name="Wu L."/>
            <person name="Ma J."/>
        </authorList>
    </citation>
    <scope>NUCLEOTIDE SEQUENCE [LARGE SCALE GENOMIC DNA]</scope>
    <source>
        <strain evidence="2">YJ-61-S</strain>
    </source>
</reference>
<dbReference type="RefSeq" id="WP_379977687.1">
    <property type="nucleotide sequence ID" value="NZ_JBHSFV010000002.1"/>
</dbReference>
<evidence type="ECO:0000313" key="1">
    <source>
        <dbReference type="EMBL" id="MFC4633481.1"/>
    </source>
</evidence>